<dbReference type="Proteomes" id="UP000184041">
    <property type="component" value="Unassembled WGS sequence"/>
</dbReference>
<evidence type="ECO:0000256" key="3">
    <source>
        <dbReference type="ARBA" id="ARBA00022801"/>
    </source>
</evidence>
<organism evidence="8 9">
    <name type="scientific">Fodinibius roseus</name>
    <dbReference type="NCBI Taxonomy" id="1194090"/>
    <lineage>
        <taxon>Bacteria</taxon>
        <taxon>Pseudomonadati</taxon>
        <taxon>Balneolota</taxon>
        <taxon>Balneolia</taxon>
        <taxon>Balneolales</taxon>
        <taxon>Balneolaceae</taxon>
        <taxon>Fodinibius</taxon>
    </lineage>
</organism>
<dbReference type="InterPro" id="IPR000683">
    <property type="entry name" value="Gfo/Idh/MocA-like_OxRdtase_N"/>
</dbReference>
<evidence type="ECO:0000256" key="2">
    <source>
        <dbReference type="ARBA" id="ARBA00009329"/>
    </source>
</evidence>
<dbReference type="STRING" id="1194090.SAMN05443144_11745"/>
<reference evidence="8 9" key="1">
    <citation type="submission" date="2016-11" db="EMBL/GenBank/DDBJ databases">
        <authorList>
            <person name="Jaros S."/>
            <person name="Januszkiewicz K."/>
            <person name="Wedrychowicz H."/>
        </authorList>
    </citation>
    <scope>NUCLEOTIDE SEQUENCE [LARGE SCALE GENOMIC DNA]</scope>
    <source>
        <strain evidence="8 9">DSM 21986</strain>
    </source>
</reference>
<dbReference type="Pfam" id="PF21252">
    <property type="entry name" value="Glyco_hydro_109_C"/>
    <property type="match status" value="1"/>
</dbReference>
<sequence length="487" mass="54723">MAAAGWSFFIGLRKLLAAPPEGFGRFKDKSNQYKLNQKAIGMSNKYDRKDFLKISSAAMSGAMLTSAGLPKMSFAKKSGRDNPIRLGFVGIGGRGQWHLSSALGIPGVQVPAVCEIKPERLYTAKRWVEEAGQPTPTLYGEDEDKTAFERMCGEEDLDAVICATSWKWHAPVCLAAMRNDKHAACEVPLVLTLEEGWELIETFESTGHWASTVLGGFPDVTLLNMIRQGLLGDMIHAEGGYIHDLRFVKHAPDEEPWRLWHSIYRNGNLYPDHPMRTIMPALDINHGDRIDYLISMGTKSVMLNDYAADQYGEEHPYATKEMKQGDYNASLIRTVDGKMITLNFDTNTPHPRGNYRFQGTKGVYLRDRGTNRIYIDGQSPESHEWEPAETYREEYESPILKNYNPPERVVEIRGHGGSNRQTSINWTNLVEAIRNGTQPYIDTYDSVTSSAVSAVTEKSIAEGCRPVDFPDFTRGKWKNRAPIFSDV</sequence>
<proteinExistence type="inferred from homology"/>
<dbReference type="InterPro" id="IPR036291">
    <property type="entry name" value="NAD(P)-bd_dom_sf"/>
</dbReference>
<dbReference type="PANTHER" id="PTHR43818">
    <property type="entry name" value="BCDNA.GH03377"/>
    <property type="match status" value="1"/>
</dbReference>
<evidence type="ECO:0000259" key="6">
    <source>
        <dbReference type="Pfam" id="PF01408"/>
    </source>
</evidence>
<evidence type="ECO:0000313" key="8">
    <source>
        <dbReference type="EMBL" id="SHG02797.1"/>
    </source>
</evidence>
<keyword evidence="9" id="KW-1185">Reference proteome</keyword>
<keyword evidence="4" id="KW-0520">NAD</keyword>
<comment type="cofactor">
    <cofactor evidence="1">
        <name>NAD(+)</name>
        <dbReference type="ChEBI" id="CHEBI:57540"/>
    </cofactor>
</comment>
<evidence type="ECO:0000256" key="1">
    <source>
        <dbReference type="ARBA" id="ARBA00001911"/>
    </source>
</evidence>
<comment type="similarity">
    <text evidence="2">Belongs to the Gfo/Idh/MocA family. Glycosyl hydrolase 109 subfamily.</text>
</comment>
<feature type="domain" description="Gfo/Idh/MocA-like oxidoreductase N-terminal" evidence="6">
    <location>
        <begin position="84"/>
        <end position="208"/>
    </location>
</feature>
<evidence type="ECO:0000313" key="9">
    <source>
        <dbReference type="Proteomes" id="UP000184041"/>
    </source>
</evidence>
<dbReference type="InterPro" id="IPR050463">
    <property type="entry name" value="Gfo/Idh/MocA_oxidrdct_glycsds"/>
</dbReference>
<accession>A0A1M5GGE5</accession>
<keyword evidence="3" id="KW-0378">Hydrolase</keyword>
<dbReference type="GO" id="GO:0000166">
    <property type="term" value="F:nucleotide binding"/>
    <property type="evidence" value="ECO:0007669"/>
    <property type="project" value="InterPro"/>
</dbReference>
<evidence type="ECO:0000256" key="5">
    <source>
        <dbReference type="ARBA" id="ARBA00023295"/>
    </source>
</evidence>
<dbReference type="AlphaFoldDB" id="A0A1M5GGE5"/>
<dbReference type="Gene3D" id="3.30.360.10">
    <property type="entry name" value="Dihydrodipicolinate Reductase, domain 2"/>
    <property type="match status" value="1"/>
</dbReference>
<dbReference type="EMBL" id="FQUS01000017">
    <property type="protein sequence ID" value="SHG02797.1"/>
    <property type="molecule type" value="Genomic_DNA"/>
</dbReference>
<keyword evidence="5" id="KW-0326">Glycosidase</keyword>
<dbReference type="OrthoDB" id="9815825at2"/>
<dbReference type="SUPFAM" id="SSF55347">
    <property type="entry name" value="Glyceraldehyde-3-phosphate dehydrogenase-like, C-terminal domain"/>
    <property type="match status" value="1"/>
</dbReference>
<dbReference type="InterPro" id="IPR049303">
    <property type="entry name" value="Glyco_hydro_109_C"/>
</dbReference>
<dbReference type="SUPFAM" id="SSF51735">
    <property type="entry name" value="NAD(P)-binding Rossmann-fold domains"/>
    <property type="match status" value="1"/>
</dbReference>
<dbReference type="Pfam" id="PF01408">
    <property type="entry name" value="GFO_IDH_MocA"/>
    <property type="match status" value="1"/>
</dbReference>
<dbReference type="Gene3D" id="3.40.50.720">
    <property type="entry name" value="NAD(P)-binding Rossmann-like Domain"/>
    <property type="match status" value="1"/>
</dbReference>
<evidence type="ECO:0000256" key="4">
    <source>
        <dbReference type="ARBA" id="ARBA00023027"/>
    </source>
</evidence>
<dbReference type="PANTHER" id="PTHR43818:SF1">
    <property type="entry name" value="GLYCOSYL HYDROLASE FAMILY 109 PROTEIN"/>
    <property type="match status" value="1"/>
</dbReference>
<name>A0A1M5GGE5_9BACT</name>
<protein>
    <submittedName>
        <fullName evidence="8">Predicted dehydrogenase</fullName>
    </submittedName>
</protein>
<feature type="domain" description="Glycosyl hydrolase 109 C-terminal" evidence="7">
    <location>
        <begin position="221"/>
        <end position="387"/>
    </location>
</feature>
<dbReference type="GO" id="GO:0016798">
    <property type="term" value="F:hydrolase activity, acting on glycosyl bonds"/>
    <property type="evidence" value="ECO:0007669"/>
    <property type="project" value="UniProtKB-KW"/>
</dbReference>
<evidence type="ECO:0000259" key="7">
    <source>
        <dbReference type="Pfam" id="PF21252"/>
    </source>
</evidence>
<gene>
    <name evidence="8" type="ORF">SAMN05443144_11745</name>
</gene>